<dbReference type="GO" id="GO:0072344">
    <property type="term" value="P:rescue of stalled ribosome"/>
    <property type="evidence" value="ECO:0007669"/>
    <property type="project" value="TreeGrafter"/>
</dbReference>
<proteinExistence type="predicted"/>
<sequence>MHQSQVLPLNVGEAYCRALALHILLTGDPAGVGQLWGQQSHEGVHHMNPFLCLLGERPSSVLKVEVDLALSAHANACRWFDLKKKQENKQGKTVTAHEKAFKAAEKKTRLQLAQIHFANAKK</sequence>
<dbReference type="GO" id="GO:1990116">
    <property type="term" value="P:ribosome-associated ubiquitin-dependent protein catabolic process"/>
    <property type="evidence" value="ECO:0007669"/>
    <property type="project" value="TreeGrafter"/>
</dbReference>
<reference evidence="1" key="1">
    <citation type="submission" date="2017-07" db="EMBL/GenBank/DDBJ databases">
        <title>Taro Niue Genome Assembly and Annotation.</title>
        <authorList>
            <person name="Atibalentja N."/>
            <person name="Keating K."/>
            <person name="Fields C.J."/>
        </authorList>
    </citation>
    <scope>NUCLEOTIDE SEQUENCE</scope>
    <source>
        <strain evidence="1">Niue_2</strain>
        <tissue evidence="1">Leaf</tissue>
    </source>
</reference>
<keyword evidence="2" id="KW-1185">Reference proteome</keyword>
<dbReference type="GO" id="GO:0000049">
    <property type="term" value="F:tRNA binding"/>
    <property type="evidence" value="ECO:0007669"/>
    <property type="project" value="TreeGrafter"/>
</dbReference>
<gene>
    <name evidence="1" type="ORF">Taro_033246</name>
</gene>
<evidence type="ECO:0000313" key="2">
    <source>
        <dbReference type="Proteomes" id="UP000652761"/>
    </source>
</evidence>
<feature type="non-terminal residue" evidence="1">
    <location>
        <position position="122"/>
    </location>
</feature>
<dbReference type="InterPro" id="IPR051608">
    <property type="entry name" value="RQC_Subunit_NEMF"/>
</dbReference>
<dbReference type="Proteomes" id="UP000652761">
    <property type="component" value="Unassembled WGS sequence"/>
</dbReference>
<comment type="caution">
    <text evidence="1">The sequence shown here is derived from an EMBL/GenBank/DDBJ whole genome shotgun (WGS) entry which is preliminary data.</text>
</comment>
<dbReference type="PANTHER" id="PTHR15239">
    <property type="entry name" value="NUCLEAR EXPORT MEDIATOR FACTOR NEMF"/>
    <property type="match status" value="1"/>
</dbReference>
<organism evidence="1 2">
    <name type="scientific">Colocasia esculenta</name>
    <name type="common">Wild taro</name>
    <name type="synonym">Arum esculentum</name>
    <dbReference type="NCBI Taxonomy" id="4460"/>
    <lineage>
        <taxon>Eukaryota</taxon>
        <taxon>Viridiplantae</taxon>
        <taxon>Streptophyta</taxon>
        <taxon>Embryophyta</taxon>
        <taxon>Tracheophyta</taxon>
        <taxon>Spermatophyta</taxon>
        <taxon>Magnoliopsida</taxon>
        <taxon>Liliopsida</taxon>
        <taxon>Araceae</taxon>
        <taxon>Aroideae</taxon>
        <taxon>Colocasieae</taxon>
        <taxon>Colocasia</taxon>
    </lineage>
</organism>
<dbReference type="EMBL" id="NMUH01002523">
    <property type="protein sequence ID" value="MQM00509.1"/>
    <property type="molecule type" value="Genomic_DNA"/>
</dbReference>
<evidence type="ECO:0000313" key="1">
    <source>
        <dbReference type="EMBL" id="MQM00509.1"/>
    </source>
</evidence>
<dbReference type="GO" id="GO:0043023">
    <property type="term" value="F:ribosomal large subunit binding"/>
    <property type="evidence" value="ECO:0007669"/>
    <property type="project" value="TreeGrafter"/>
</dbReference>
<name>A0A843VUS8_COLES</name>
<protein>
    <submittedName>
        <fullName evidence="1">Uncharacterized protein</fullName>
    </submittedName>
</protein>
<dbReference type="AlphaFoldDB" id="A0A843VUS8"/>
<accession>A0A843VUS8</accession>
<dbReference type="OrthoDB" id="207084at2759"/>
<dbReference type="PANTHER" id="PTHR15239:SF6">
    <property type="entry name" value="RIBOSOME QUALITY CONTROL COMPLEX SUBUNIT NEMF"/>
    <property type="match status" value="1"/>
</dbReference>
<dbReference type="GO" id="GO:1990112">
    <property type="term" value="C:RQC complex"/>
    <property type="evidence" value="ECO:0007669"/>
    <property type="project" value="TreeGrafter"/>
</dbReference>